<reference evidence="1 2" key="1">
    <citation type="journal article" date="2019" name="Genome Biol. Evol.">
        <title>Insights into the evolution of the New World diploid cottons (Gossypium, subgenus Houzingenia) based on genome sequencing.</title>
        <authorList>
            <person name="Grover C.E."/>
            <person name="Arick M.A. 2nd"/>
            <person name="Thrash A."/>
            <person name="Conover J.L."/>
            <person name="Sanders W.S."/>
            <person name="Peterson D.G."/>
            <person name="Frelichowski J.E."/>
            <person name="Scheffler J.A."/>
            <person name="Scheffler B.E."/>
            <person name="Wendel J.F."/>
        </authorList>
    </citation>
    <scope>NUCLEOTIDE SEQUENCE [LARGE SCALE GENOMIC DNA]</scope>
    <source>
        <strain evidence="1">27</strain>
        <tissue evidence="1">Leaf</tissue>
    </source>
</reference>
<organism evidence="1 2">
    <name type="scientific">Gossypium davidsonii</name>
    <name type="common">Davidson's cotton</name>
    <name type="synonym">Gossypium klotzschianum subsp. davidsonii</name>
    <dbReference type="NCBI Taxonomy" id="34287"/>
    <lineage>
        <taxon>Eukaryota</taxon>
        <taxon>Viridiplantae</taxon>
        <taxon>Streptophyta</taxon>
        <taxon>Embryophyta</taxon>
        <taxon>Tracheophyta</taxon>
        <taxon>Spermatophyta</taxon>
        <taxon>Magnoliopsida</taxon>
        <taxon>eudicotyledons</taxon>
        <taxon>Gunneridae</taxon>
        <taxon>Pentapetalae</taxon>
        <taxon>rosids</taxon>
        <taxon>malvids</taxon>
        <taxon>Malvales</taxon>
        <taxon>Malvaceae</taxon>
        <taxon>Malvoideae</taxon>
        <taxon>Gossypium</taxon>
    </lineage>
</organism>
<gene>
    <name evidence="1" type="ORF">Godav_005942</name>
</gene>
<sequence length="58" mass="6628">MEGSMDDSEHAQFKGKRKVPDDVAELIAKICDLEMRLRGRDKKIQRLEADPSLRASEL</sequence>
<evidence type="ECO:0000313" key="1">
    <source>
        <dbReference type="EMBL" id="MBA0620178.1"/>
    </source>
</evidence>
<proteinExistence type="predicted"/>
<protein>
    <submittedName>
        <fullName evidence="1">Uncharacterized protein</fullName>
    </submittedName>
</protein>
<evidence type="ECO:0000313" key="2">
    <source>
        <dbReference type="Proteomes" id="UP000593561"/>
    </source>
</evidence>
<dbReference type="EMBL" id="JABFAC010000008">
    <property type="protein sequence ID" value="MBA0620178.1"/>
    <property type="molecule type" value="Genomic_DNA"/>
</dbReference>
<dbReference type="Proteomes" id="UP000593561">
    <property type="component" value="Unassembled WGS sequence"/>
</dbReference>
<keyword evidence="2" id="KW-1185">Reference proteome</keyword>
<accession>A0A7J8S238</accession>
<name>A0A7J8S238_GOSDV</name>
<dbReference type="AlphaFoldDB" id="A0A7J8S238"/>
<comment type="caution">
    <text evidence="1">The sequence shown here is derived from an EMBL/GenBank/DDBJ whole genome shotgun (WGS) entry which is preliminary data.</text>
</comment>